<reference evidence="1" key="1">
    <citation type="submission" date="2021-02" db="EMBL/GenBank/DDBJ databases">
        <authorList>
            <person name="Steward A R."/>
        </authorList>
    </citation>
    <scope>NUCLEOTIDE SEQUENCE</scope>
</reference>
<comment type="caution">
    <text evidence="1">The sequence shown here is derived from an EMBL/GenBank/DDBJ whole genome shotgun (WGS) entry which is preliminary data.</text>
</comment>
<proteinExistence type="predicted"/>
<name>A0A821M453_9NEOP</name>
<dbReference type="Proteomes" id="UP000663880">
    <property type="component" value="Unassembled WGS sequence"/>
</dbReference>
<protein>
    <submittedName>
        <fullName evidence="1">Uncharacterized protein</fullName>
    </submittedName>
</protein>
<organism evidence="1 2">
    <name type="scientific">Pieris macdunnoughi</name>
    <dbReference type="NCBI Taxonomy" id="345717"/>
    <lineage>
        <taxon>Eukaryota</taxon>
        <taxon>Metazoa</taxon>
        <taxon>Ecdysozoa</taxon>
        <taxon>Arthropoda</taxon>
        <taxon>Hexapoda</taxon>
        <taxon>Insecta</taxon>
        <taxon>Pterygota</taxon>
        <taxon>Neoptera</taxon>
        <taxon>Endopterygota</taxon>
        <taxon>Lepidoptera</taxon>
        <taxon>Glossata</taxon>
        <taxon>Ditrysia</taxon>
        <taxon>Papilionoidea</taxon>
        <taxon>Pieridae</taxon>
        <taxon>Pierinae</taxon>
        <taxon>Pieris</taxon>
    </lineage>
</organism>
<dbReference type="AlphaFoldDB" id="A0A821M453"/>
<accession>A0A821M453</accession>
<dbReference type="OrthoDB" id="8195095at2759"/>
<gene>
    <name evidence="1" type="ORF">PMACD_LOCUS1365</name>
</gene>
<evidence type="ECO:0000313" key="2">
    <source>
        <dbReference type="Proteomes" id="UP000663880"/>
    </source>
</evidence>
<dbReference type="EMBL" id="CAJOBZ010000002">
    <property type="protein sequence ID" value="CAF4762119.1"/>
    <property type="molecule type" value="Genomic_DNA"/>
</dbReference>
<sequence length="81" mass="9240">MNSMLYDGLSRDNLALEAARQLDHINATYKNISQQHKELLEINTSIVAYIEESKLRISTLRLKLADEAQCSYKVADILSKK</sequence>
<keyword evidence="2" id="KW-1185">Reference proteome</keyword>
<evidence type="ECO:0000313" key="1">
    <source>
        <dbReference type="EMBL" id="CAF4762119.1"/>
    </source>
</evidence>